<evidence type="ECO:0000256" key="1">
    <source>
        <dbReference type="SAM" id="MobiDB-lite"/>
    </source>
</evidence>
<dbReference type="OrthoDB" id="199977at2"/>
<evidence type="ECO:0000313" key="3">
    <source>
        <dbReference type="EMBL" id="ACB73375.1"/>
    </source>
</evidence>
<dbReference type="HOGENOM" id="CLU_1342144_0_0_0"/>
<accession>B1ZMC2</accession>
<reference evidence="3 4" key="1">
    <citation type="journal article" date="2011" name="J. Bacteriol.">
        <title>Genome sequence of the verrucomicrobium Opitutus terrae PB90-1, an abundant inhabitant of rice paddy soil ecosystems.</title>
        <authorList>
            <person name="van Passel M.W."/>
            <person name="Kant R."/>
            <person name="Palva A."/>
            <person name="Copeland A."/>
            <person name="Lucas S."/>
            <person name="Lapidus A."/>
            <person name="Glavina del Rio T."/>
            <person name="Pitluck S."/>
            <person name="Goltsman E."/>
            <person name="Clum A."/>
            <person name="Sun H."/>
            <person name="Schmutz J."/>
            <person name="Larimer F.W."/>
            <person name="Land M.L."/>
            <person name="Hauser L."/>
            <person name="Kyrpides N."/>
            <person name="Mikhailova N."/>
            <person name="Richardson P.P."/>
            <person name="Janssen P.H."/>
            <person name="de Vos W.M."/>
            <person name="Smidt H."/>
        </authorList>
    </citation>
    <scope>NUCLEOTIDE SEQUENCE [LARGE SCALE GENOMIC DNA]</scope>
    <source>
        <strain evidence="4">DSM 11246 / JCM 15787 / PB90-1</strain>
    </source>
</reference>
<proteinExistence type="predicted"/>
<evidence type="ECO:0000313" key="4">
    <source>
        <dbReference type="Proteomes" id="UP000007013"/>
    </source>
</evidence>
<gene>
    <name evidence="3" type="ordered locus">Oter_0084</name>
</gene>
<keyword evidence="2" id="KW-0732">Signal</keyword>
<evidence type="ECO:0000256" key="2">
    <source>
        <dbReference type="SAM" id="SignalP"/>
    </source>
</evidence>
<sequence length="204" mass="23161">MNRLVRASLLSLTVALVAPAGFAETSPLAADRPEPAPTTPAPKPKRDRAISDNLASTLAASMPKFNPPPKPRPEDEEVDLREVDKPRNGIIRLPKYTVRERRPPVFRERDIYTQGGFAELAKRRYLTPTYRLLNSIYVPFLTASPEQHALMMYAEQERLDNMAELNDTAQSIGRVDADAGAYIKRETDQTYMRTRDVGYQRRFE</sequence>
<keyword evidence="4" id="KW-1185">Reference proteome</keyword>
<dbReference type="EMBL" id="CP001032">
    <property type="protein sequence ID" value="ACB73375.1"/>
    <property type="molecule type" value="Genomic_DNA"/>
</dbReference>
<dbReference type="RefSeq" id="WP_012372913.1">
    <property type="nucleotide sequence ID" value="NC_010571.1"/>
</dbReference>
<dbReference type="AlphaFoldDB" id="B1ZMC2"/>
<protein>
    <submittedName>
        <fullName evidence="3">Uncharacterized protein</fullName>
    </submittedName>
</protein>
<feature type="chain" id="PRO_5002771873" evidence="2">
    <location>
        <begin position="24"/>
        <end position="204"/>
    </location>
</feature>
<dbReference type="KEGG" id="ote:Oter_0084"/>
<feature type="signal peptide" evidence="2">
    <location>
        <begin position="1"/>
        <end position="23"/>
    </location>
</feature>
<organism evidence="3 4">
    <name type="scientific">Opitutus terrae (strain DSM 11246 / JCM 15787 / PB90-1)</name>
    <dbReference type="NCBI Taxonomy" id="452637"/>
    <lineage>
        <taxon>Bacteria</taxon>
        <taxon>Pseudomonadati</taxon>
        <taxon>Verrucomicrobiota</taxon>
        <taxon>Opitutia</taxon>
        <taxon>Opitutales</taxon>
        <taxon>Opitutaceae</taxon>
        <taxon>Opitutus</taxon>
    </lineage>
</organism>
<feature type="region of interest" description="Disordered" evidence="1">
    <location>
        <begin position="27"/>
        <end position="81"/>
    </location>
</feature>
<dbReference type="Proteomes" id="UP000007013">
    <property type="component" value="Chromosome"/>
</dbReference>
<name>B1ZMC2_OPITP</name>